<evidence type="ECO:0000256" key="1">
    <source>
        <dbReference type="ARBA" id="ARBA00035112"/>
    </source>
</evidence>
<dbReference type="EMBL" id="JABBWG010000032">
    <property type="protein sequence ID" value="KAG1810691.1"/>
    <property type="molecule type" value="Genomic_DNA"/>
</dbReference>
<keyword evidence="4" id="KW-1185">Reference proteome</keyword>
<comment type="caution">
    <text evidence="3">The sequence shown here is derived from an EMBL/GenBank/DDBJ whole genome shotgun (WGS) entry which is preliminary data.</text>
</comment>
<dbReference type="OrthoDB" id="3687641at2759"/>
<keyword evidence="2" id="KW-0472">Membrane</keyword>
<organism evidence="3 4">
    <name type="scientific">Suillus subaureus</name>
    <dbReference type="NCBI Taxonomy" id="48587"/>
    <lineage>
        <taxon>Eukaryota</taxon>
        <taxon>Fungi</taxon>
        <taxon>Dikarya</taxon>
        <taxon>Basidiomycota</taxon>
        <taxon>Agaricomycotina</taxon>
        <taxon>Agaricomycetes</taxon>
        <taxon>Agaricomycetidae</taxon>
        <taxon>Boletales</taxon>
        <taxon>Suillineae</taxon>
        <taxon>Suillaceae</taxon>
        <taxon>Suillus</taxon>
    </lineage>
</organism>
<dbReference type="PANTHER" id="PTHR33365">
    <property type="entry name" value="YALI0B05434P"/>
    <property type="match status" value="1"/>
</dbReference>
<comment type="similarity">
    <text evidence="1">Belongs to the ustYa family.</text>
</comment>
<dbReference type="InterPro" id="IPR021765">
    <property type="entry name" value="UstYa-like"/>
</dbReference>
<dbReference type="RefSeq" id="XP_041189587.1">
    <property type="nucleotide sequence ID" value="XM_041336552.1"/>
</dbReference>
<dbReference type="GeneID" id="64630569"/>
<reference evidence="3" key="1">
    <citation type="journal article" date="2020" name="New Phytol.">
        <title>Comparative genomics reveals dynamic genome evolution in host specialist ectomycorrhizal fungi.</title>
        <authorList>
            <person name="Lofgren L.A."/>
            <person name="Nguyen N.H."/>
            <person name="Vilgalys R."/>
            <person name="Ruytinx J."/>
            <person name="Liao H.L."/>
            <person name="Branco S."/>
            <person name="Kuo A."/>
            <person name="LaButti K."/>
            <person name="Lipzen A."/>
            <person name="Andreopoulos W."/>
            <person name="Pangilinan J."/>
            <person name="Riley R."/>
            <person name="Hundley H."/>
            <person name="Na H."/>
            <person name="Barry K."/>
            <person name="Grigoriev I.V."/>
            <person name="Stajich J.E."/>
            <person name="Kennedy P.G."/>
        </authorList>
    </citation>
    <scope>NUCLEOTIDE SEQUENCE</scope>
    <source>
        <strain evidence="3">MN1</strain>
    </source>
</reference>
<dbReference type="Pfam" id="PF11807">
    <property type="entry name" value="UstYa"/>
    <property type="match status" value="1"/>
</dbReference>
<gene>
    <name evidence="3" type="ORF">BJ212DRAFT_1378162</name>
</gene>
<dbReference type="PANTHER" id="PTHR33365:SF14">
    <property type="entry name" value="TAT PATHWAY SIGNAL SEQUENCE"/>
    <property type="match status" value="1"/>
</dbReference>
<sequence>MTNVPYPKMMVKYFSQYSPVDTVDDDSEKLAGDAESADPRLKPRTLRLWLTHGILICTSVLSFTLWMRTPSTRLRNDIPSIYSPANVAIEPMIARFNGTLNFPSIYRGPPSPEVDAAWNRIGRNVAPVRMTHEEMLKAGATNLRSKVRYPDKVGGGYMASLEYAHQLHCVNLLRKASWLEYYEPADISFQTTPETVRLHLDHCIEMIRQNIMCNADVTMITWYWVQGHTVPYPNFNTRHRCRNFEKIMDWSLEHAIHIDETEVIRSKDTVDLPRHQRVTS</sequence>
<proteinExistence type="inferred from homology"/>
<accession>A0A9P7E4U1</accession>
<dbReference type="GO" id="GO:0043386">
    <property type="term" value="P:mycotoxin biosynthetic process"/>
    <property type="evidence" value="ECO:0007669"/>
    <property type="project" value="InterPro"/>
</dbReference>
<dbReference type="AlphaFoldDB" id="A0A9P7E4U1"/>
<name>A0A9P7E4U1_9AGAM</name>
<dbReference type="Proteomes" id="UP000807769">
    <property type="component" value="Unassembled WGS sequence"/>
</dbReference>
<feature type="transmembrane region" description="Helical" evidence="2">
    <location>
        <begin position="46"/>
        <end position="66"/>
    </location>
</feature>
<keyword evidence="2" id="KW-1133">Transmembrane helix</keyword>
<evidence type="ECO:0000313" key="3">
    <source>
        <dbReference type="EMBL" id="KAG1810691.1"/>
    </source>
</evidence>
<evidence type="ECO:0000256" key="2">
    <source>
        <dbReference type="SAM" id="Phobius"/>
    </source>
</evidence>
<evidence type="ECO:0000313" key="4">
    <source>
        <dbReference type="Proteomes" id="UP000807769"/>
    </source>
</evidence>
<protein>
    <recommendedName>
        <fullName evidence="5">Tat pathway signal sequence</fullName>
    </recommendedName>
</protein>
<keyword evidence="2" id="KW-0812">Transmembrane</keyword>
<evidence type="ECO:0008006" key="5">
    <source>
        <dbReference type="Google" id="ProtNLM"/>
    </source>
</evidence>